<dbReference type="Proteomes" id="UP000070412">
    <property type="component" value="Unassembled WGS sequence"/>
</dbReference>
<evidence type="ECO:0000256" key="5">
    <source>
        <dbReference type="ARBA" id="ARBA00023054"/>
    </source>
</evidence>
<dbReference type="OrthoDB" id="5974715at2759"/>
<feature type="region of interest" description="Disordered" evidence="7">
    <location>
        <begin position="43"/>
        <end position="66"/>
    </location>
</feature>
<dbReference type="PANTHER" id="PTHR14826:SF14">
    <property type="entry name" value="ANGIOMOTIN_C DOMAIN-CONTAINING PROTEIN"/>
    <property type="match status" value="1"/>
</dbReference>
<keyword evidence="3" id="KW-0597">Phosphoprotein</keyword>
<proteinExistence type="inferred from homology"/>
<feature type="compositionally biased region" description="Low complexity" evidence="7">
    <location>
        <begin position="43"/>
        <end position="60"/>
    </location>
</feature>
<organism evidence="9">
    <name type="scientific">Sarcoptes scabiei</name>
    <name type="common">Itch mite</name>
    <name type="synonym">Acarus scabiei</name>
    <dbReference type="NCBI Taxonomy" id="52283"/>
    <lineage>
        <taxon>Eukaryota</taxon>
        <taxon>Metazoa</taxon>
        <taxon>Ecdysozoa</taxon>
        <taxon>Arthropoda</taxon>
        <taxon>Chelicerata</taxon>
        <taxon>Arachnida</taxon>
        <taxon>Acari</taxon>
        <taxon>Acariformes</taxon>
        <taxon>Sarcoptiformes</taxon>
        <taxon>Astigmata</taxon>
        <taxon>Psoroptidia</taxon>
        <taxon>Sarcoptoidea</taxon>
        <taxon>Sarcoptidae</taxon>
        <taxon>Sarcoptinae</taxon>
        <taxon>Sarcoptes</taxon>
    </lineage>
</organism>
<reference evidence="9" key="2">
    <citation type="submission" date="2020-01" db="EMBL/GenBank/DDBJ databases">
        <authorList>
            <person name="Korhonen P.K.K."/>
            <person name="Guangxu M.G."/>
            <person name="Wang T.W."/>
            <person name="Stroehlein A.J.S."/>
            <person name="Young N.D."/>
            <person name="Ang C.-S.A."/>
            <person name="Fernando D.W.F."/>
            <person name="Lu H.L."/>
            <person name="Taylor S.T."/>
            <person name="Ehtesham M.E.M."/>
            <person name="Najaraj S.H.N."/>
            <person name="Harsha G.H.G."/>
            <person name="Madugundu A.M."/>
            <person name="Renuse S.R."/>
            <person name="Holt D.H."/>
            <person name="Pandey A.P."/>
            <person name="Papenfuss A.P."/>
            <person name="Gasser R.B.G."/>
            <person name="Fischer K.F."/>
        </authorList>
    </citation>
    <scope>NUCLEOTIDE SEQUENCE</scope>
    <source>
        <strain evidence="9">SSS_KF_BRIS2020</strain>
    </source>
</reference>
<dbReference type="InterPro" id="IPR051747">
    <property type="entry name" value="Angiomotin-like"/>
</dbReference>
<dbReference type="InterPro" id="IPR009114">
    <property type="entry name" value="Angiomotin"/>
</dbReference>
<dbReference type="AlphaFoldDB" id="A0A834R6I7"/>
<evidence type="ECO:0000256" key="2">
    <source>
        <dbReference type="ARBA" id="ARBA00010300"/>
    </source>
</evidence>
<dbReference type="GO" id="GO:0030036">
    <property type="term" value="P:actin cytoskeleton organization"/>
    <property type="evidence" value="ECO:0007669"/>
    <property type="project" value="TreeGrafter"/>
</dbReference>
<accession>A0A834R6I7</accession>
<dbReference type="PANTHER" id="PTHR14826">
    <property type="entry name" value="ANGIOMOTIN"/>
    <property type="match status" value="1"/>
</dbReference>
<dbReference type="OMA" id="ERYPNHY"/>
<reference evidence="10" key="3">
    <citation type="submission" date="2022-06" db="UniProtKB">
        <authorList>
            <consortium name="EnsemblMetazoa"/>
        </authorList>
    </citation>
    <scope>IDENTIFICATION</scope>
</reference>
<evidence type="ECO:0000256" key="3">
    <source>
        <dbReference type="ARBA" id="ARBA00022553"/>
    </source>
</evidence>
<evidence type="ECO:0000259" key="8">
    <source>
        <dbReference type="Pfam" id="PF12240"/>
    </source>
</evidence>
<feature type="region of interest" description="Disordered" evidence="7">
    <location>
        <begin position="261"/>
        <end position="296"/>
    </location>
</feature>
<gene>
    <name evidence="9" type="primary">SSS_982g</name>
    <name evidence="9" type="ORF">SSS_982</name>
</gene>
<dbReference type="GO" id="GO:0005923">
    <property type="term" value="C:bicellular tight junction"/>
    <property type="evidence" value="ECO:0007669"/>
    <property type="project" value="TreeGrafter"/>
</dbReference>
<feature type="coiled-coil region" evidence="6">
    <location>
        <begin position="690"/>
        <end position="788"/>
    </location>
</feature>
<feature type="domain" description="Angiomotin C-terminal" evidence="8">
    <location>
        <begin position="630"/>
        <end position="827"/>
    </location>
</feature>
<keyword evidence="11" id="KW-1185">Reference proteome</keyword>
<keyword evidence="5 6" id="KW-0175">Coiled coil</keyword>
<dbReference type="InterPro" id="IPR024646">
    <property type="entry name" value="Angiomotin_C"/>
</dbReference>
<evidence type="ECO:0000313" key="10">
    <source>
        <dbReference type="EnsemblMetazoa" id="KAF7490976.1"/>
    </source>
</evidence>
<reference evidence="11" key="1">
    <citation type="journal article" date="2020" name="PLoS Negl. Trop. Dis.">
        <title>High-quality nuclear genome for Sarcoptes scabiei-A critical resource for a neglected parasite.</title>
        <authorList>
            <person name="Korhonen P.K."/>
            <person name="Gasser R.B."/>
            <person name="Ma G."/>
            <person name="Wang T."/>
            <person name="Stroehlein A.J."/>
            <person name="Young N.D."/>
            <person name="Ang C.S."/>
            <person name="Fernando D.D."/>
            <person name="Lu H.C."/>
            <person name="Taylor S."/>
            <person name="Reynolds S.L."/>
            <person name="Mofiz E."/>
            <person name="Najaraj S.H."/>
            <person name="Gowda H."/>
            <person name="Madugundu A."/>
            <person name="Renuse S."/>
            <person name="Holt D."/>
            <person name="Pandey A."/>
            <person name="Papenfuss A.T."/>
            <person name="Fischer K."/>
        </authorList>
    </citation>
    <scope>NUCLEOTIDE SEQUENCE [LARGE SCALE GENOMIC DNA]</scope>
</reference>
<dbReference type="GO" id="GO:0030334">
    <property type="term" value="P:regulation of cell migration"/>
    <property type="evidence" value="ECO:0007669"/>
    <property type="project" value="TreeGrafter"/>
</dbReference>
<name>A0A834R6I7_SARSC</name>
<dbReference type="EnsemblMetazoa" id="SSS_982s_mrna">
    <property type="protein sequence ID" value="KAF7490976.1"/>
    <property type="gene ID" value="SSS_982"/>
</dbReference>
<keyword evidence="4" id="KW-0965">Cell junction</keyword>
<dbReference type="GO" id="GO:0005886">
    <property type="term" value="C:plasma membrane"/>
    <property type="evidence" value="ECO:0007669"/>
    <property type="project" value="TreeGrafter"/>
</dbReference>
<evidence type="ECO:0000313" key="11">
    <source>
        <dbReference type="Proteomes" id="UP000070412"/>
    </source>
</evidence>
<dbReference type="EMBL" id="WVUK01000062">
    <property type="protein sequence ID" value="KAF7490976.1"/>
    <property type="molecule type" value="Genomic_DNA"/>
</dbReference>
<dbReference type="Pfam" id="PF12240">
    <property type="entry name" value="Angiomotin_C"/>
    <property type="match status" value="1"/>
</dbReference>
<evidence type="ECO:0000256" key="4">
    <source>
        <dbReference type="ARBA" id="ARBA00022949"/>
    </source>
</evidence>
<dbReference type="GO" id="GO:0031410">
    <property type="term" value="C:cytoplasmic vesicle"/>
    <property type="evidence" value="ECO:0007669"/>
    <property type="project" value="TreeGrafter"/>
</dbReference>
<dbReference type="PRINTS" id="PR01807">
    <property type="entry name" value="ANGIOMOTIN"/>
</dbReference>
<evidence type="ECO:0000256" key="1">
    <source>
        <dbReference type="ARBA" id="ARBA00004282"/>
    </source>
</evidence>
<protein>
    <submittedName>
        <fullName evidence="9">Angiomotin</fullName>
    </submittedName>
</protein>
<comment type="subcellular location">
    <subcellularLocation>
        <location evidence="1">Cell junction</location>
    </subcellularLocation>
</comment>
<feature type="coiled-coil region" evidence="6">
    <location>
        <begin position="517"/>
        <end position="544"/>
    </location>
</feature>
<comment type="similarity">
    <text evidence="2">Belongs to the angiomotin family.</text>
</comment>
<sequence>MEINSCQFDKTIPMNSSHMINRYQQIDRQNLLSDEIYSNFTSSAKKTSSSGSETDVSTSTENLSPEDHFVLRNGTRQEPQGEETFFKNNCLSWSNFAPVLENLDDDKRLSFIRSDSNKQIFVNLKDDKSNCNSTKGTNCNQKASIISENDTIDPIYSYITPLFMRRNMLSENLINNEAQIVNAGIATDIKVRNRENYFDSDLFNQQESKVLQLSSAINLVQNTSNNENNSNEICQKNDLISLTLDNDSPYSNLNLLKFNSNSQQKSSSTAHSAAKSSQPQIPTIPPSSNLSSMPLNANKNQVKFGQKKNSVIKFQSIINHKSSNSMDYFSKNGQTLINLQKPMLDEYLESIRKDNSAVLEQLNLPLHSMSIIPVSTSLSPKSCEQSRIESWSASNNFMNLDQNNKSLEKFSTLSRSHPDLSKLNDIEIISSENHPFHHQISQIPLNSDDIQLRDGNLFEMNPKQSNAVQLLLMENSHLRAELNFCYKKIEKFDKVDSDIQKIYQSYDELVKSSEKKEKFEREARLKLEIEIKKLQKQNKYLQESGKSDTHDADFEKELNKRTTLISYLLTKNKELINLKERQEIELEAQRLTLQEQRNHIEILDTALINAQNNIMTLENELRSQRDWKEKTLFLEKALTNLQSTYERRLQMEKRLRTYLEKELARFKNKTSTEKFETVSPESISSNLNNIEFLKSKISDYEKKIIELEADCSKWEQKYLEENTLRSIEVSVASAPKDAKIAALEQATHESEKLIAEARSEHLKHMDEIHIANRKCAELESKLKDLNFRLAEKDTIIKVLQKHSDDRDATLQKTLKMTNARHCKSASSMGLVVSNNGPQVFNKDYSLMFARTSNSATLIKNKETPNLSSTLDEQLKEIENSQSANKDSIINALRSEKERYPNHYNNWRL</sequence>
<evidence type="ECO:0000256" key="7">
    <source>
        <dbReference type="SAM" id="MobiDB-lite"/>
    </source>
</evidence>
<evidence type="ECO:0000313" key="9">
    <source>
        <dbReference type="EMBL" id="KAF7490976.1"/>
    </source>
</evidence>
<evidence type="ECO:0000256" key="6">
    <source>
        <dbReference type="SAM" id="Coils"/>
    </source>
</evidence>
<feature type="coiled-coil region" evidence="6">
    <location>
        <begin position="572"/>
        <end position="620"/>
    </location>
</feature>